<feature type="domain" description="Ribosomal protein L9" evidence="5">
    <location>
        <begin position="49"/>
        <end position="93"/>
    </location>
</feature>
<dbReference type="PANTHER" id="PTHR21368">
    <property type="entry name" value="50S RIBOSOMAL PROTEIN L9"/>
    <property type="match status" value="1"/>
</dbReference>
<protein>
    <recommendedName>
        <fullName evidence="5">Ribosomal protein L9 domain-containing protein</fullName>
    </recommendedName>
</protein>
<dbReference type="Gene3D" id="3.40.5.10">
    <property type="entry name" value="Ribosomal protein L9, N-terminal domain"/>
    <property type="match status" value="1"/>
</dbReference>
<dbReference type="InterPro" id="IPR000244">
    <property type="entry name" value="Ribosomal_bL9"/>
</dbReference>
<evidence type="ECO:0000256" key="2">
    <source>
        <dbReference type="ARBA" id="ARBA00022980"/>
    </source>
</evidence>
<keyword evidence="7" id="KW-1185">Reference proteome</keyword>
<feature type="compositionally biased region" description="Basic and acidic residues" evidence="4">
    <location>
        <begin position="216"/>
        <end position="250"/>
    </location>
</feature>
<dbReference type="Proteomes" id="UP001320245">
    <property type="component" value="Unassembled WGS sequence"/>
</dbReference>
<keyword evidence="2" id="KW-0689">Ribosomal protein</keyword>
<evidence type="ECO:0000259" key="5">
    <source>
        <dbReference type="Pfam" id="PF01281"/>
    </source>
</evidence>
<dbReference type="EMBL" id="JAJSPL020000008">
    <property type="protein sequence ID" value="KAK7745420.1"/>
    <property type="molecule type" value="Genomic_DNA"/>
</dbReference>
<evidence type="ECO:0000313" key="7">
    <source>
        <dbReference type="Proteomes" id="UP001320245"/>
    </source>
</evidence>
<evidence type="ECO:0000256" key="3">
    <source>
        <dbReference type="ARBA" id="ARBA00023274"/>
    </source>
</evidence>
<accession>A0AAN9UFE4</accession>
<dbReference type="InterPro" id="IPR036935">
    <property type="entry name" value="Ribosomal_bL9_N_sf"/>
</dbReference>
<dbReference type="AlphaFoldDB" id="A0AAN9UFE4"/>
<evidence type="ECO:0000256" key="4">
    <source>
        <dbReference type="SAM" id="MobiDB-lite"/>
    </source>
</evidence>
<dbReference type="InterPro" id="IPR020070">
    <property type="entry name" value="Ribosomal_bL9_N"/>
</dbReference>
<dbReference type="InterPro" id="IPR009027">
    <property type="entry name" value="Ribosomal_bL9/RNase_H1_N"/>
</dbReference>
<comment type="caution">
    <text evidence="6">The sequence shown here is derived from an EMBL/GenBank/DDBJ whole genome shotgun (WGS) entry which is preliminary data.</text>
</comment>
<dbReference type="GO" id="GO:0005840">
    <property type="term" value="C:ribosome"/>
    <property type="evidence" value="ECO:0007669"/>
    <property type="project" value="UniProtKB-KW"/>
</dbReference>
<evidence type="ECO:0000313" key="6">
    <source>
        <dbReference type="EMBL" id="KAK7745420.1"/>
    </source>
</evidence>
<dbReference type="GO" id="GO:0003735">
    <property type="term" value="F:structural constituent of ribosome"/>
    <property type="evidence" value="ECO:0007669"/>
    <property type="project" value="InterPro"/>
</dbReference>
<dbReference type="SUPFAM" id="SSF55658">
    <property type="entry name" value="L9 N-domain-like"/>
    <property type="match status" value="1"/>
</dbReference>
<feature type="region of interest" description="Disordered" evidence="4">
    <location>
        <begin position="210"/>
        <end position="250"/>
    </location>
</feature>
<reference evidence="6 7" key="1">
    <citation type="journal article" date="2023" name="PLoS ONE">
        <title>Cytospora paraplurivora sp. nov. isolated from orchards with fruit tree decline syndrome in Ontario, Canada.</title>
        <authorList>
            <person name="Ilyukhin E."/>
            <person name="Nguyen H.D.T."/>
            <person name="Castle A.J."/>
            <person name="Ellouze W."/>
        </authorList>
    </citation>
    <scope>NUCLEOTIDE SEQUENCE [LARGE SCALE GENOMIC DNA]</scope>
    <source>
        <strain evidence="6 7">FDS-564</strain>
    </source>
</reference>
<name>A0AAN9UFE4_9PEZI</name>
<keyword evidence="3" id="KW-0687">Ribonucleoprotein</keyword>
<dbReference type="GO" id="GO:1990904">
    <property type="term" value="C:ribonucleoprotein complex"/>
    <property type="evidence" value="ECO:0007669"/>
    <property type="project" value="UniProtKB-KW"/>
</dbReference>
<comment type="similarity">
    <text evidence="1">Belongs to the bacterial ribosomal protein bL9 family.</text>
</comment>
<evidence type="ECO:0000256" key="1">
    <source>
        <dbReference type="ARBA" id="ARBA00010605"/>
    </source>
</evidence>
<sequence length="325" mass="35916">MASPLMTRPACLACLRRVTQTSAAVLSPILTQVRGKKTSGRLKDAGVVVRLLKDIKGFGKEGAIFRTERGRMRNIWYPTKKAEYVTASRLQQLGLSKNDIGERDPLYGMQVEMEEEVVEDAVEAVAGFPYGATSGAAASQKPAHGVEIEHIAPNRALELLTTMIPDTIVFERLLKHAPSPNAAAQADTAAAEEAQKALSPLERRRAKLLESAAPEKTPDELETEQKIKAEDLERERKHREEEAEKSKEIHGSVTARDIASFIKEKLLLDPEAARIHVRPEEIRFLGPAQGVDKVEKIGKFDIEIRTHVGKDRVEPLRKTIEIAAA</sequence>
<dbReference type="GO" id="GO:0006412">
    <property type="term" value="P:translation"/>
    <property type="evidence" value="ECO:0007669"/>
    <property type="project" value="InterPro"/>
</dbReference>
<organism evidence="6 7">
    <name type="scientific">Cytospora paraplurivora</name>
    <dbReference type="NCBI Taxonomy" id="2898453"/>
    <lineage>
        <taxon>Eukaryota</taxon>
        <taxon>Fungi</taxon>
        <taxon>Dikarya</taxon>
        <taxon>Ascomycota</taxon>
        <taxon>Pezizomycotina</taxon>
        <taxon>Sordariomycetes</taxon>
        <taxon>Sordariomycetidae</taxon>
        <taxon>Diaporthales</taxon>
        <taxon>Cytosporaceae</taxon>
        <taxon>Cytospora</taxon>
    </lineage>
</organism>
<proteinExistence type="inferred from homology"/>
<dbReference type="Pfam" id="PF01281">
    <property type="entry name" value="Ribosomal_L9_N"/>
    <property type="match status" value="1"/>
</dbReference>
<gene>
    <name evidence="6" type="ORF">SLS53_002917</name>
</gene>